<keyword evidence="7" id="KW-1185">Reference proteome</keyword>
<gene>
    <name evidence="6" type="ordered locus">Isop_1084</name>
</gene>
<keyword evidence="3 6" id="KW-0032">Aminotransferase</keyword>
<accession>E8R4S6</accession>
<dbReference type="EMBL" id="CP002353">
    <property type="protein sequence ID" value="ADV61672.1"/>
    <property type="molecule type" value="Genomic_DNA"/>
</dbReference>
<dbReference type="CDD" id="cd00609">
    <property type="entry name" value="AAT_like"/>
    <property type="match status" value="1"/>
</dbReference>
<dbReference type="PROSITE" id="PS00105">
    <property type="entry name" value="AA_TRANSFER_CLASS_1"/>
    <property type="match status" value="1"/>
</dbReference>
<sequence length="430" mass="48002">MSEAIHKTEFISDSSDRTATSRGDRWEETEEITPIRHGGDLDSIRARYGLNDLPLVDFSVSINAIGMTKRVWEAAWAAFGQSERYPVTGCPRLVEAIAQFHDVPKNCVLVGAGTTELIRLLAESQADPMRRRAERLGRPEAPLAHLIEPSYAEYRRCSALARLRPKVWPTEVIGWTQSFAPPEGAIGIHWTGHPNNPTGRAWNRSALLDAVDRGGPHLITAVDEAYLQFLPDEADRTVVNEVVRRDNLIVFRSMTKFYAMPGLRVGYAVGSPNVIERMRARQDPWTVAAPAEAAARVALEETPDYAPRVVASILRESRRVLDHLWDFPGIRPVWPGRERPADAPGLPNFLLISVTEDSPWTSQTLHEALARRGVVTRECSNYRGLEIGSVLHGPGLTVPTRGHLRFAIRSLRENDLLLTQLRDLTRSSLS</sequence>
<dbReference type="InterPro" id="IPR004838">
    <property type="entry name" value="NHTrfase_class1_PyrdxlP-BS"/>
</dbReference>
<dbReference type="Pfam" id="PF00155">
    <property type="entry name" value="Aminotran_1_2"/>
    <property type="match status" value="1"/>
</dbReference>
<keyword evidence="3" id="KW-0808">Transferase</keyword>
<dbReference type="InterPro" id="IPR015424">
    <property type="entry name" value="PyrdxlP-dep_Trfase"/>
</dbReference>
<evidence type="ECO:0000256" key="4">
    <source>
        <dbReference type="SAM" id="MobiDB-lite"/>
    </source>
</evidence>
<dbReference type="AlphaFoldDB" id="E8R4S6"/>
<reference evidence="6 7" key="2">
    <citation type="journal article" date="2011" name="Stand. Genomic Sci.">
        <title>Complete genome sequence of Isosphaera pallida type strain (IS1B).</title>
        <authorList>
            <consortium name="US DOE Joint Genome Institute (JGI-PGF)"/>
            <person name="Goker M."/>
            <person name="Cleland D."/>
            <person name="Saunders E."/>
            <person name="Lapidus A."/>
            <person name="Nolan M."/>
            <person name="Lucas S."/>
            <person name="Hammon N."/>
            <person name="Deshpande S."/>
            <person name="Cheng J.F."/>
            <person name="Tapia R."/>
            <person name="Han C."/>
            <person name="Goodwin L."/>
            <person name="Pitluck S."/>
            <person name="Liolios K."/>
            <person name="Pagani I."/>
            <person name="Ivanova N."/>
            <person name="Mavromatis K."/>
            <person name="Pati A."/>
            <person name="Chen A."/>
            <person name="Palaniappan K."/>
            <person name="Land M."/>
            <person name="Hauser L."/>
            <person name="Chang Y.J."/>
            <person name="Jeffries C.D."/>
            <person name="Detter J.C."/>
            <person name="Beck B."/>
            <person name="Woyke T."/>
            <person name="Bristow J."/>
            <person name="Eisen J.A."/>
            <person name="Markowitz V."/>
            <person name="Hugenholtz P."/>
            <person name="Kyrpides N.C."/>
            <person name="Klenk H.P."/>
        </authorList>
    </citation>
    <scope>NUCLEOTIDE SEQUENCE [LARGE SCALE GENOMIC DNA]</scope>
    <source>
        <strain evidence="7">ATCC 43644 / DSM 9630 / IS1B</strain>
    </source>
</reference>
<keyword evidence="2" id="KW-0663">Pyridoxal phosphate</keyword>
<evidence type="ECO:0000256" key="1">
    <source>
        <dbReference type="ARBA" id="ARBA00001933"/>
    </source>
</evidence>
<evidence type="ECO:0000256" key="2">
    <source>
        <dbReference type="ARBA" id="ARBA00022898"/>
    </source>
</evidence>
<comment type="similarity">
    <text evidence="3">Belongs to the class-I pyridoxal-phosphate-dependent aminotransferase family.</text>
</comment>
<evidence type="ECO:0000313" key="6">
    <source>
        <dbReference type="EMBL" id="ADV61672.1"/>
    </source>
</evidence>
<dbReference type="PANTHER" id="PTHR42885">
    <property type="entry name" value="HISTIDINOL-PHOSPHATE AMINOTRANSFERASE-RELATED"/>
    <property type="match status" value="1"/>
</dbReference>
<feature type="domain" description="Aminotransferase class I/classII large" evidence="5">
    <location>
        <begin position="56"/>
        <end position="324"/>
    </location>
</feature>
<dbReference type="Gene3D" id="3.40.640.10">
    <property type="entry name" value="Type I PLP-dependent aspartate aminotransferase-like (Major domain)"/>
    <property type="match status" value="1"/>
</dbReference>
<dbReference type="InParanoid" id="E8R4S6"/>
<dbReference type="eggNOG" id="COG0079">
    <property type="taxonomic scope" value="Bacteria"/>
</dbReference>
<protein>
    <recommendedName>
        <fullName evidence="3">Aminotransferase</fullName>
        <ecNumber evidence="3">2.6.1.-</ecNumber>
    </recommendedName>
</protein>
<dbReference type="Proteomes" id="UP000008631">
    <property type="component" value="Chromosome"/>
</dbReference>
<dbReference type="PANTHER" id="PTHR42885:SF1">
    <property type="entry name" value="THREONINE-PHOSPHATE DECARBOXYLASE"/>
    <property type="match status" value="1"/>
</dbReference>
<organism evidence="6 7">
    <name type="scientific">Isosphaera pallida (strain ATCC 43644 / DSM 9630 / IS1B)</name>
    <dbReference type="NCBI Taxonomy" id="575540"/>
    <lineage>
        <taxon>Bacteria</taxon>
        <taxon>Pseudomonadati</taxon>
        <taxon>Planctomycetota</taxon>
        <taxon>Planctomycetia</taxon>
        <taxon>Isosphaerales</taxon>
        <taxon>Isosphaeraceae</taxon>
        <taxon>Isosphaera</taxon>
    </lineage>
</organism>
<dbReference type="HOGENOM" id="CLU_017584_3_2_0"/>
<name>E8R4S6_ISOPI</name>
<dbReference type="RefSeq" id="WP_013563961.1">
    <property type="nucleotide sequence ID" value="NC_014962.1"/>
</dbReference>
<comment type="cofactor">
    <cofactor evidence="1 3">
        <name>pyridoxal 5'-phosphate</name>
        <dbReference type="ChEBI" id="CHEBI:597326"/>
    </cofactor>
</comment>
<dbReference type="GO" id="GO:0008483">
    <property type="term" value="F:transaminase activity"/>
    <property type="evidence" value="ECO:0007669"/>
    <property type="project" value="UniProtKB-KW"/>
</dbReference>
<evidence type="ECO:0000259" key="5">
    <source>
        <dbReference type="Pfam" id="PF00155"/>
    </source>
</evidence>
<dbReference type="InterPro" id="IPR004839">
    <property type="entry name" value="Aminotransferase_I/II_large"/>
</dbReference>
<dbReference type="EC" id="2.6.1.-" evidence="3"/>
<dbReference type="GO" id="GO:0030170">
    <property type="term" value="F:pyridoxal phosphate binding"/>
    <property type="evidence" value="ECO:0007669"/>
    <property type="project" value="InterPro"/>
</dbReference>
<dbReference type="Gene3D" id="3.90.1150.10">
    <property type="entry name" value="Aspartate Aminotransferase, domain 1"/>
    <property type="match status" value="1"/>
</dbReference>
<evidence type="ECO:0000256" key="3">
    <source>
        <dbReference type="RuleBase" id="RU000481"/>
    </source>
</evidence>
<dbReference type="STRING" id="575540.Isop_1084"/>
<dbReference type="SUPFAM" id="SSF53383">
    <property type="entry name" value="PLP-dependent transferases"/>
    <property type="match status" value="1"/>
</dbReference>
<dbReference type="InterPro" id="IPR015422">
    <property type="entry name" value="PyrdxlP-dep_Trfase_small"/>
</dbReference>
<dbReference type="KEGG" id="ipa:Isop_1084"/>
<feature type="region of interest" description="Disordered" evidence="4">
    <location>
        <begin position="1"/>
        <end position="33"/>
    </location>
</feature>
<feature type="compositionally biased region" description="Basic and acidic residues" evidence="4">
    <location>
        <begin position="1"/>
        <end position="16"/>
    </location>
</feature>
<proteinExistence type="inferred from homology"/>
<reference key="1">
    <citation type="submission" date="2010-11" db="EMBL/GenBank/DDBJ databases">
        <title>The complete sequence of chromosome of Isophaera pallida ATCC 43644.</title>
        <authorList>
            <consortium name="US DOE Joint Genome Institute (JGI-PGF)"/>
            <person name="Lucas S."/>
            <person name="Copeland A."/>
            <person name="Lapidus A."/>
            <person name="Bruce D."/>
            <person name="Goodwin L."/>
            <person name="Pitluck S."/>
            <person name="Kyrpides N."/>
            <person name="Mavromatis K."/>
            <person name="Pagani I."/>
            <person name="Ivanova N."/>
            <person name="Saunders E."/>
            <person name="Brettin T."/>
            <person name="Detter J.C."/>
            <person name="Han C."/>
            <person name="Tapia R."/>
            <person name="Land M."/>
            <person name="Hauser L."/>
            <person name="Markowitz V."/>
            <person name="Cheng J.-F."/>
            <person name="Hugenholtz P."/>
            <person name="Woyke T."/>
            <person name="Wu D."/>
            <person name="Eisen J.A."/>
        </authorList>
    </citation>
    <scope>NUCLEOTIDE SEQUENCE</scope>
    <source>
        <strain>ATCC 43644</strain>
    </source>
</reference>
<dbReference type="InterPro" id="IPR015421">
    <property type="entry name" value="PyrdxlP-dep_Trfase_major"/>
</dbReference>
<evidence type="ECO:0000313" key="7">
    <source>
        <dbReference type="Proteomes" id="UP000008631"/>
    </source>
</evidence>